<organism evidence="2 3">
    <name type="scientific">Meloidogyne enterolobii</name>
    <name type="common">Root-knot nematode worm</name>
    <name type="synonym">Meloidogyne mayaguensis</name>
    <dbReference type="NCBI Taxonomy" id="390850"/>
    <lineage>
        <taxon>Eukaryota</taxon>
        <taxon>Metazoa</taxon>
        <taxon>Ecdysozoa</taxon>
        <taxon>Nematoda</taxon>
        <taxon>Chromadorea</taxon>
        <taxon>Rhabditida</taxon>
        <taxon>Tylenchina</taxon>
        <taxon>Tylenchomorpha</taxon>
        <taxon>Tylenchoidea</taxon>
        <taxon>Meloidogynidae</taxon>
        <taxon>Meloidogyninae</taxon>
        <taxon>Meloidogyne</taxon>
    </lineage>
</organism>
<evidence type="ECO:0000313" key="2">
    <source>
        <dbReference type="EMBL" id="CAD2200552.1"/>
    </source>
</evidence>
<feature type="compositionally biased region" description="Polar residues" evidence="1">
    <location>
        <begin position="170"/>
        <end position="181"/>
    </location>
</feature>
<sequence>MVGKDGNSASDKSEESSIYSTENELLNVGGHRTPTVGSPPPPPPCPGPTTLSEHSNGFSNGTYSFHHSQNASNGNQNHYQQQNQPQQNNHYHSPANSPLQAQTSIKTLTQNSSMVQRFFQRSSLLRRSTPVQQRRSILTPRPSLAITEEGNDASFLRPSSVAIHLPSNYVPASTPNPSLNTRDLPEGKADMFSASSPANPSSNSSSTSSTPSALPRLLQCRERARKIFPHSRAASTATACSSSLYSSISSNFYNQQQNIDRPRIIEQSPPSINGSNNFNSPIMLMRARNGRIGGSLRYPPSSTPPMARSFPAPLGAILL</sequence>
<name>A0A6V7XMS3_MELEN</name>
<evidence type="ECO:0000313" key="3">
    <source>
        <dbReference type="Proteomes" id="UP000580250"/>
    </source>
</evidence>
<feature type="region of interest" description="Disordered" evidence="1">
    <location>
        <begin position="168"/>
        <end position="214"/>
    </location>
</feature>
<protein>
    <submittedName>
        <fullName evidence="2">Uncharacterized protein</fullName>
    </submittedName>
</protein>
<evidence type="ECO:0000256" key="1">
    <source>
        <dbReference type="SAM" id="MobiDB-lite"/>
    </source>
</evidence>
<feature type="compositionally biased region" description="Polar residues" evidence="1">
    <location>
        <begin position="51"/>
        <end position="74"/>
    </location>
</feature>
<dbReference type="AlphaFoldDB" id="A0A6V7XMS3"/>
<feature type="compositionally biased region" description="Low complexity" evidence="1">
    <location>
        <begin position="75"/>
        <end position="92"/>
    </location>
</feature>
<dbReference type="EMBL" id="CAJEWN010001869">
    <property type="protein sequence ID" value="CAD2200552.1"/>
    <property type="molecule type" value="Genomic_DNA"/>
</dbReference>
<proteinExistence type="predicted"/>
<accession>A0A6V7XMS3</accession>
<feature type="region of interest" description="Disordered" evidence="1">
    <location>
        <begin position="126"/>
        <end position="151"/>
    </location>
</feature>
<dbReference type="Proteomes" id="UP000580250">
    <property type="component" value="Unassembled WGS sequence"/>
</dbReference>
<reference evidence="2 3" key="1">
    <citation type="submission" date="2020-08" db="EMBL/GenBank/DDBJ databases">
        <authorList>
            <person name="Koutsovoulos G."/>
            <person name="Danchin GJ E."/>
        </authorList>
    </citation>
    <scope>NUCLEOTIDE SEQUENCE [LARGE SCALE GENOMIC DNA]</scope>
</reference>
<gene>
    <name evidence="2" type="ORF">MENT_LOCUS54027</name>
</gene>
<feature type="compositionally biased region" description="Pro residues" evidence="1">
    <location>
        <begin position="37"/>
        <end position="47"/>
    </location>
</feature>
<comment type="caution">
    <text evidence="2">The sequence shown here is derived from an EMBL/GenBank/DDBJ whole genome shotgun (WGS) entry which is preliminary data.</text>
</comment>
<feature type="region of interest" description="Disordered" evidence="1">
    <location>
        <begin position="1"/>
        <end position="97"/>
    </location>
</feature>
<feature type="compositionally biased region" description="Low complexity" evidence="1">
    <location>
        <begin position="193"/>
        <end position="213"/>
    </location>
</feature>